<dbReference type="GO" id="GO:0016887">
    <property type="term" value="F:ATP hydrolysis activity"/>
    <property type="evidence" value="ECO:0007669"/>
    <property type="project" value="InterPro"/>
</dbReference>
<dbReference type="SUPFAM" id="SSF52540">
    <property type="entry name" value="P-loop containing nucleoside triphosphate hydrolases"/>
    <property type="match status" value="1"/>
</dbReference>
<feature type="compositionally biased region" description="Basic and acidic residues" evidence="1">
    <location>
        <begin position="800"/>
        <end position="814"/>
    </location>
</feature>
<evidence type="ECO:0000259" key="2">
    <source>
        <dbReference type="SMART" id="SM00382"/>
    </source>
</evidence>
<dbReference type="InterPro" id="IPR027417">
    <property type="entry name" value="P-loop_NTPase"/>
</dbReference>
<dbReference type="GO" id="GO:0005524">
    <property type="term" value="F:ATP binding"/>
    <property type="evidence" value="ECO:0007669"/>
    <property type="project" value="InterPro"/>
</dbReference>
<comment type="caution">
    <text evidence="3">The sequence shown here is derived from an EMBL/GenBank/DDBJ whole genome shotgun (WGS) entry which is preliminary data.</text>
</comment>
<feature type="region of interest" description="Disordered" evidence="1">
    <location>
        <begin position="794"/>
        <end position="814"/>
    </location>
</feature>
<evidence type="ECO:0000313" key="3">
    <source>
        <dbReference type="EMBL" id="KAK3608230.1"/>
    </source>
</evidence>
<sequence length="2106" mass="235861">MLGIVMEPDGQEDMSVKKGKKPGEDGFLTKKSILDFFKASPKGIEEGGSNPLCIQPSIDENGQIENVHVEVCKGNFLDMARKKRKADIDEDITESEVEKKTSRKEKKGDRGKKRKLTKMIRKVDIFDEKKSELGIESSQQESVISNVSKDKSKEIEDSIIYLSDASFNDTLDAAAKEKPSQVSVNDSKVEKGKVVQGLVSSSEVHIKEGKNNFNSEEEQDEDKMIDLSNSDISLPDCRGENGDQLVLVSSTPVRHRKTDSVSIGSSKKNLKGKDMLNLLKEIQKDGESEKNKGKKKKQQKISESSDNSATNREISTEILAEESTSLSLKHENKKHESSSNSSTGEHIVCKKNKGREKKKTDSEVINIEEGNVLQLSFSEYLDSISCLDQDSAQQKDEDNNSTLLTKVNTMKNEKTSQNSTSETDETETSLMLEKDNNKTNPNSKTRPIGIAKFFTKSSTPNKRKEEANSLTVKAVVHPEPSPPKIEVTSIDQTYDSKTSVTTVETVTQKRGRRRQKDDRIELLSTEIISNDEIEPGKKTADLDRSHSDDTRTQGKSENTDNTTNIKDKDDSLTENLSEVQKGENERKITFLKSSSKPQIPEKTSQPTLCFGKSGLTLTKPSSTHTTRVRKPYDGEEEYEKDRITQMGTDKKRDMTPAKKNSQTPNKKKNLEGKTPLSKHEGNEKSLGKKIGVESETDTNDNQDEENLAQSSKVSKKDKTGMTTDTPGKSGRGRKPSAMKCEQDIDSLTEMSCVQTIDVKASTPRRSRRGRKPLEANDDDSIDVAEVVDIETGDVEMSECEQGKPDSLENEISERRQSLRKRYMVTGFQMDEEKKTPIKIKLKRYAKSSSSGEDSLFTPNSAKRRIKAKTTAKQTQAQKLIEKAKQHKSGMKSRERKISKRKGGNSIKKNRDDISGKGGGKSSKRIVDSTGRKSARLANKPKISMEELIILDIESESEEGDGEESTEPIKKKQGKKNTAKDSKGKPSSPKKPGSQKSPKKCGTPRKNGNLKLAPIFNKKVIEKNLQELPPIDPEKLRLRNEFLHSGLPDELKRQSAIHTAILSADYPPFPRPNHVQQILDGSKEKTVHSHDITGLNVWDLPKVNLKFIDFVDTAPEIKSTSNSLNLYRNVEIISDLSVIKNFSSHLELKVEHLEACLAEIQSFNPSCPVKRKYSVLKEMKSKSDISIQVAGQSVLLEPLAVSSQKRQCFNECDNADETETSKTTRKRCTRLSSSKDKKMESQDVGNREATTEEDKDKLTTVTLPWTEKYQPCKAFDILGNSNNIKRLKSWLIEWKQRVDRETRKAKKLLLKQSKDKKTSEEIAEAEKDDALWGDDSDFDFDSDDSEGEDDSLCNTMLITGPHGIGKTASVYALAHELGFKVFEVNASSSRSGKKILSQLQEATQSHQVSHNKEIGTPVKSAIRAVNFSSEMSSKGVGTKHSVLMTKMPSAFANFFQKEARLAPTLSQQSSKKPVSAAQASPQSRKRNRDKFDSEEAPQQKRIKKVNSSPTKVIGTAGKKKKDILKTVLEPGLGAKGLNLTSTSLILFDEVDVVFEEDKGFLAAIQTFMNSTKIPIIMITSQTSFASQFEGRFEALTFRPPSPLSITSHLQVMCLVENLRTDFDDLFLAVQFNNCDIRRCMLGLQFWVESGGGIYQCNRSIRVSDRPNSTILLQVNNDSQDTLMEDLQTQEVPGITSDLDDDDDFVMAKPVRIRSRRLIDEDHSDSLDGVAAFDKLITEKVRSESQQTQSRAEEEEKDLPKVHSFLVDSQITTSALIKKSLCSTIKTSLQNFPTSDLLEICARYRENRCDVLYTNLTQLLPLPRIIVESLASYVPNSEMPDSSKAKRRRTKSDLFDSEGSDEETRQEDDNDAMKPPMPSSDDTQDDQATKLDESDKSFSIHVQKSLRCFADYYDTMSLLDVMNAQMECKDLNRLRLVDQSYCRLLDGIDDIPSKFEQQINGSISQHQLGSELEVRSFHRFFCEIDSIQKNLENICENSPAKEAMTLSVLKGQDKFAVSVSPISTSSLESRIPISIKRCMDNVLNNLPLTVHNHHSDLSLDYLPLLQVISRSEQCRHLAKTKRRFHHYLDSIGMPLKESILNVLASSFS</sequence>
<dbReference type="Pfam" id="PF00004">
    <property type="entry name" value="AAA"/>
    <property type="match status" value="1"/>
</dbReference>
<feature type="compositionally biased region" description="Low complexity" evidence="1">
    <location>
        <begin position="498"/>
        <end position="508"/>
    </location>
</feature>
<dbReference type="InterPro" id="IPR003593">
    <property type="entry name" value="AAA+_ATPase"/>
</dbReference>
<feature type="region of interest" description="Disordered" evidence="1">
    <location>
        <begin position="843"/>
        <end position="1009"/>
    </location>
</feature>
<dbReference type="PANTHER" id="PTHR23389">
    <property type="entry name" value="CHROMOSOME TRANSMISSION FIDELITY FACTOR 18"/>
    <property type="match status" value="1"/>
</dbReference>
<dbReference type="Gene3D" id="3.40.50.300">
    <property type="entry name" value="P-loop containing nucleotide triphosphate hydrolases"/>
    <property type="match status" value="1"/>
</dbReference>
<name>A0AAE0TE36_9BIVA</name>
<feature type="compositionally biased region" description="Basic and acidic residues" evidence="1">
    <location>
        <begin position="677"/>
        <end position="692"/>
    </location>
</feature>
<feature type="compositionally biased region" description="Polar residues" evidence="1">
    <location>
        <begin position="400"/>
        <end position="410"/>
    </location>
</feature>
<reference evidence="3" key="3">
    <citation type="submission" date="2023-05" db="EMBL/GenBank/DDBJ databases">
        <authorList>
            <person name="Smith C.H."/>
        </authorList>
    </citation>
    <scope>NUCLEOTIDE SEQUENCE</scope>
    <source>
        <strain evidence="3">CHS0354</strain>
        <tissue evidence="3">Mantle</tissue>
    </source>
</reference>
<feature type="compositionally biased region" description="Basic and acidic residues" evidence="1">
    <location>
        <begin position="281"/>
        <end position="291"/>
    </location>
</feature>
<dbReference type="GO" id="GO:0061860">
    <property type="term" value="F:DNA clamp unloader activity"/>
    <property type="evidence" value="ECO:0007669"/>
    <property type="project" value="TreeGrafter"/>
</dbReference>
<feature type="compositionally biased region" description="Basic and acidic residues" evidence="1">
    <location>
        <begin position="534"/>
        <end position="558"/>
    </location>
</feature>
<feature type="region of interest" description="Disordered" evidence="1">
    <location>
        <begin position="248"/>
        <end position="368"/>
    </location>
</feature>
<organism evidence="3 4">
    <name type="scientific">Potamilus streckersoni</name>
    <dbReference type="NCBI Taxonomy" id="2493646"/>
    <lineage>
        <taxon>Eukaryota</taxon>
        <taxon>Metazoa</taxon>
        <taxon>Spiralia</taxon>
        <taxon>Lophotrochozoa</taxon>
        <taxon>Mollusca</taxon>
        <taxon>Bivalvia</taxon>
        <taxon>Autobranchia</taxon>
        <taxon>Heteroconchia</taxon>
        <taxon>Palaeoheterodonta</taxon>
        <taxon>Unionida</taxon>
        <taxon>Unionoidea</taxon>
        <taxon>Unionidae</taxon>
        <taxon>Ambleminae</taxon>
        <taxon>Lampsilini</taxon>
        <taxon>Potamilus</taxon>
    </lineage>
</organism>
<feature type="compositionally biased region" description="Basic and acidic residues" evidence="1">
    <location>
        <begin position="1232"/>
        <end position="1255"/>
    </location>
</feature>
<feature type="region of interest" description="Disordered" evidence="1">
    <location>
        <begin position="1463"/>
        <end position="1512"/>
    </location>
</feature>
<dbReference type="PANTHER" id="PTHR23389:SF21">
    <property type="entry name" value="ATPASE FAMILY AAA DOMAIN-CONTAINING PROTEIN 5"/>
    <property type="match status" value="1"/>
</dbReference>
<keyword evidence="4" id="KW-1185">Reference proteome</keyword>
<reference evidence="3" key="1">
    <citation type="journal article" date="2021" name="Genome Biol. Evol.">
        <title>A High-Quality Reference Genome for a Parasitic Bivalve with Doubly Uniparental Inheritance (Bivalvia: Unionida).</title>
        <authorList>
            <person name="Smith C.H."/>
        </authorList>
    </citation>
    <scope>NUCLEOTIDE SEQUENCE</scope>
    <source>
        <strain evidence="3">CHS0354</strain>
    </source>
</reference>
<dbReference type="SMART" id="SM00382">
    <property type="entry name" value="AAA"/>
    <property type="match status" value="1"/>
</dbReference>
<dbReference type="InterPro" id="IPR003959">
    <property type="entry name" value="ATPase_AAA_core"/>
</dbReference>
<dbReference type="EMBL" id="JAEAOA010000502">
    <property type="protein sequence ID" value="KAK3608230.1"/>
    <property type="molecule type" value="Genomic_DNA"/>
</dbReference>
<feature type="compositionally biased region" description="Polar residues" evidence="1">
    <location>
        <begin position="615"/>
        <end position="625"/>
    </location>
</feature>
<feature type="region of interest" description="Disordered" evidence="1">
    <location>
        <begin position="390"/>
        <end position="488"/>
    </location>
</feature>
<feature type="compositionally biased region" description="Acidic residues" evidence="1">
    <location>
        <begin position="1853"/>
        <end position="1868"/>
    </location>
</feature>
<protein>
    <recommendedName>
        <fullName evidence="2">AAA+ ATPase domain-containing protein</fullName>
    </recommendedName>
</protein>
<dbReference type="Proteomes" id="UP001195483">
    <property type="component" value="Unassembled WGS sequence"/>
</dbReference>
<feature type="compositionally biased region" description="Basic and acidic residues" evidence="1">
    <location>
        <begin position="328"/>
        <end position="337"/>
    </location>
</feature>
<feature type="region of interest" description="Disordered" evidence="1">
    <location>
        <begin position="83"/>
        <end position="114"/>
    </location>
</feature>
<feature type="region of interest" description="Disordered" evidence="1">
    <location>
        <begin position="529"/>
        <end position="782"/>
    </location>
</feature>
<feature type="region of interest" description="Disordered" evidence="1">
    <location>
        <begin position="1219"/>
        <end position="1255"/>
    </location>
</feature>
<feature type="compositionally biased region" description="Acidic residues" evidence="1">
    <location>
        <begin position="952"/>
        <end position="965"/>
    </location>
</feature>
<feature type="compositionally biased region" description="Polar residues" evidence="1">
    <location>
        <begin position="1463"/>
        <end position="1481"/>
    </location>
</feature>
<feature type="domain" description="AAA+ ATPase" evidence="2">
    <location>
        <begin position="1351"/>
        <end position="1601"/>
    </location>
</feature>
<feature type="region of interest" description="Disordered" evidence="1">
    <location>
        <begin position="498"/>
        <end position="517"/>
    </location>
</feature>
<feature type="compositionally biased region" description="Low complexity" evidence="1">
    <location>
        <begin position="984"/>
        <end position="995"/>
    </location>
</feature>
<evidence type="ECO:0000256" key="1">
    <source>
        <dbReference type="SAM" id="MobiDB-lite"/>
    </source>
</evidence>
<feature type="compositionally biased region" description="Acidic residues" evidence="1">
    <location>
        <begin position="694"/>
        <end position="706"/>
    </location>
</feature>
<feature type="region of interest" description="Disordered" evidence="1">
    <location>
        <begin position="1834"/>
        <end position="1892"/>
    </location>
</feature>
<dbReference type="GO" id="GO:0005634">
    <property type="term" value="C:nucleus"/>
    <property type="evidence" value="ECO:0007669"/>
    <property type="project" value="TreeGrafter"/>
</dbReference>
<feature type="compositionally biased region" description="Basic residues" evidence="1">
    <location>
        <begin position="884"/>
        <end position="902"/>
    </location>
</feature>
<feature type="compositionally biased region" description="Basic residues" evidence="1">
    <location>
        <begin position="101"/>
        <end position="114"/>
    </location>
</feature>
<gene>
    <name evidence="3" type="ORF">CHS0354_007245</name>
</gene>
<feature type="region of interest" description="Disordered" evidence="1">
    <location>
        <begin position="1"/>
        <end position="23"/>
    </location>
</feature>
<feature type="compositionally biased region" description="Polar residues" evidence="1">
    <location>
        <begin position="591"/>
        <end position="607"/>
    </location>
</feature>
<feature type="compositionally biased region" description="Polar residues" evidence="1">
    <location>
        <begin position="846"/>
        <end position="860"/>
    </location>
</feature>
<feature type="compositionally biased region" description="Basic and acidic residues" evidence="1">
    <location>
        <begin position="639"/>
        <end position="656"/>
    </location>
</feature>
<reference evidence="3" key="2">
    <citation type="journal article" date="2021" name="Genome Biol. Evol.">
        <title>Developing a high-quality reference genome for a parasitic bivalve with doubly uniparental inheritance (Bivalvia: Unionida).</title>
        <authorList>
            <person name="Smith C.H."/>
        </authorList>
    </citation>
    <scope>NUCLEOTIDE SEQUENCE</scope>
    <source>
        <strain evidence="3">CHS0354</strain>
        <tissue evidence="3">Mantle</tissue>
    </source>
</reference>
<dbReference type="GO" id="GO:0003677">
    <property type="term" value="F:DNA binding"/>
    <property type="evidence" value="ECO:0007669"/>
    <property type="project" value="TreeGrafter"/>
</dbReference>
<evidence type="ECO:0000313" key="4">
    <source>
        <dbReference type="Proteomes" id="UP001195483"/>
    </source>
</evidence>
<proteinExistence type="predicted"/>
<accession>A0AAE0TE36</accession>